<gene>
    <name evidence="3" type="ORF">IAB02_02250</name>
</gene>
<dbReference type="AlphaFoldDB" id="A0A9D1ICA4"/>
<feature type="domain" description="SUF system FeS cluster assembly SufBD core" evidence="2">
    <location>
        <begin position="85"/>
        <end position="303"/>
    </location>
</feature>
<reference evidence="3" key="2">
    <citation type="journal article" date="2021" name="PeerJ">
        <title>Extensive microbial diversity within the chicken gut microbiome revealed by metagenomics and culture.</title>
        <authorList>
            <person name="Gilroy R."/>
            <person name="Ravi A."/>
            <person name="Getino M."/>
            <person name="Pursley I."/>
            <person name="Horton D.L."/>
            <person name="Alikhan N.F."/>
            <person name="Baker D."/>
            <person name="Gharbi K."/>
            <person name="Hall N."/>
            <person name="Watson M."/>
            <person name="Adriaenssens E.M."/>
            <person name="Foster-Nyarko E."/>
            <person name="Jarju S."/>
            <person name="Secka A."/>
            <person name="Antonio M."/>
            <person name="Oren A."/>
            <person name="Chaudhuri R.R."/>
            <person name="La Ragione R."/>
            <person name="Hildebrand F."/>
            <person name="Pallen M.J."/>
        </authorList>
    </citation>
    <scope>NUCLEOTIDE SEQUENCE</scope>
    <source>
        <strain evidence="3">ChiHcec3-11533</strain>
    </source>
</reference>
<dbReference type="InterPro" id="IPR037284">
    <property type="entry name" value="SUF_FeS_clus_asmbl_SufBD_sf"/>
</dbReference>
<evidence type="ECO:0000313" key="4">
    <source>
        <dbReference type="Proteomes" id="UP000824072"/>
    </source>
</evidence>
<comment type="caution">
    <text evidence="3">The sequence shown here is derived from an EMBL/GenBank/DDBJ whole genome shotgun (WGS) entry which is preliminary data.</text>
</comment>
<organism evidence="3 4">
    <name type="scientific">Candidatus Pullichristensenella excrementigallinarum</name>
    <dbReference type="NCBI Taxonomy" id="2840907"/>
    <lineage>
        <taxon>Bacteria</taxon>
        <taxon>Bacillati</taxon>
        <taxon>Bacillota</taxon>
        <taxon>Clostridia</taxon>
        <taxon>Candidatus Pullichristensenella</taxon>
    </lineage>
</organism>
<dbReference type="InterPro" id="IPR055346">
    <property type="entry name" value="Fe-S_cluster_assembly_SufBD"/>
</dbReference>
<dbReference type="EMBL" id="DVMU01000053">
    <property type="protein sequence ID" value="HIU33364.1"/>
    <property type="molecule type" value="Genomic_DNA"/>
</dbReference>
<evidence type="ECO:0000256" key="1">
    <source>
        <dbReference type="ARBA" id="ARBA00043967"/>
    </source>
</evidence>
<dbReference type="InterPro" id="IPR000825">
    <property type="entry name" value="SUF_FeS_clus_asmbl_SufBD_core"/>
</dbReference>
<dbReference type="GO" id="GO:0016226">
    <property type="term" value="P:iron-sulfur cluster assembly"/>
    <property type="evidence" value="ECO:0007669"/>
    <property type="project" value="InterPro"/>
</dbReference>
<proteinExistence type="inferred from homology"/>
<name>A0A9D1ICA4_9FIRM</name>
<dbReference type="PANTHER" id="PTHR30508">
    <property type="entry name" value="FES CLUSTER ASSEMBLY PROTEIN SUF"/>
    <property type="match status" value="1"/>
</dbReference>
<dbReference type="PANTHER" id="PTHR30508:SF1">
    <property type="entry name" value="UPF0051 PROTEIN ABCI8, CHLOROPLASTIC-RELATED"/>
    <property type="match status" value="1"/>
</dbReference>
<dbReference type="Proteomes" id="UP000824072">
    <property type="component" value="Unassembled WGS sequence"/>
</dbReference>
<protein>
    <submittedName>
        <fullName evidence="3">SufD family Fe-S cluster assembly protein</fullName>
    </submittedName>
</protein>
<accession>A0A9D1ICA4</accession>
<comment type="similarity">
    <text evidence="1">Belongs to the iron-sulfur cluster assembly SufBD family.</text>
</comment>
<sequence length="305" mass="32668">MNAILQDLLRAVSNWDGKFPGAFNIRENGQCAQRQSTKNIRIESKKDQSGLEIRILPGTKGESVSIPACVTRGGVDDLTYNDFYVGEGADVTIIAGCGVHTQNGEPARHSGIHRFFLEKGARVEYVEKHVGTGAGSGIRSIDPVTEAFLEENAQLRMETTQIGGVDKSVRKTRATLAAGAKLFIRERILTEGDQEARTEFEVQMNGEGSGTDLISRSVARGHSRQSYRSVIVGNAACTGHSECDAIIAQGGSVAAAPELIANHADAALIHEAAIGKIAGEQILKLETLGLTEQEAEAQIIEGFLR</sequence>
<dbReference type="Pfam" id="PF01458">
    <property type="entry name" value="SUFBD_core"/>
    <property type="match status" value="1"/>
</dbReference>
<evidence type="ECO:0000259" key="2">
    <source>
        <dbReference type="Pfam" id="PF01458"/>
    </source>
</evidence>
<evidence type="ECO:0000313" key="3">
    <source>
        <dbReference type="EMBL" id="HIU33364.1"/>
    </source>
</evidence>
<dbReference type="SUPFAM" id="SSF101960">
    <property type="entry name" value="Stabilizer of iron transporter SufD"/>
    <property type="match status" value="1"/>
</dbReference>
<reference evidence="3" key="1">
    <citation type="submission" date="2020-10" db="EMBL/GenBank/DDBJ databases">
        <authorList>
            <person name="Gilroy R."/>
        </authorList>
    </citation>
    <scope>NUCLEOTIDE SEQUENCE</scope>
    <source>
        <strain evidence="3">ChiHcec3-11533</strain>
    </source>
</reference>